<feature type="compositionally biased region" description="Pro residues" evidence="1">
    <location>
        <begin position="234"/>
        <end position="248"/>
    </location>
</feature>
<dbReference type="RefSeq" id="WP_263734841.1">
    <property type="nucleotide sequence ID" value="NZ_JAOWKY010000002.1"/>
</dbReference>
<proteinExistence type="predicted"/>
<dbReference type="InterPro" id="IPR017735">
    <property type="entry name" value="T6SS_FHA"/>
</dbReference>
<feature type="compositionally biased region" description="Low complexity" evidence="1">
    <location>
        <begin position="309"/>
        <end position="318"/>
    </location>
</feature>
<dbReference type="CDD" id="cd00060">
    <property type="entry name" value="FHA"/>
    <property type="match status" value="1"/>
</dbReference>
<dbReference type="Pfam" id="PF00498">
    <property type="entry name" value="FHA"/>
    <property type="match status" value="1"/>
</dbReference>
<feature type="compositionally biased region" description="Basic and acidic residues" evidence="1">
    <location>
        <begin position="139"/>
        <end position="149"/>
    </location>
</feature>
<dbReference type="SMART" id="SM00240">
    <property type="entry name" value="FHA"/>
    <property type="match status" value="1"/>
</dbReference>
<dbReference type="InterPro" id="IPR000253">
    <property type="entry name" value="FHA_dom"/>
</dbReference>
<comment type="caution">
    <text evidence="3">The sequence shown here is derived from an EMBL/GenBank/DDBJ whole genome shotgun (WGS) entry which is preliminary data.</text>
</comment>
<sequence>MAVTLRFQSTGTVPGQAQPVVMHGTNLTIGRGPENDLVLPDPDRMISKRHCVIEDHNGNVVVIDLSTNGTFLNYGKVPLGNVPTPLNDGDILSLGGYELLVSFGQAPRDPMAHIPDPLGEGPVSHGRATQAPDPLALLEDTHEGGKGDFLDDLLGTPQPTGPKGLKREEPDDPLLPPLGEDDLLAPAPEPEWDRPTQKYHNPSIEDSFTPSKRASIIPDDWDEDFLAPSAPKDAAPPAPPARPAPPPQNVTDFDDDFLAPAEPPEPAAPSVPDAAPEPSEAPEDVRPPEAPVTPAKPVAPAEPRAPQTPAARPDASDAAAARAFLDSLGVAELSLKDEDLAATLGRMGSVLKLMIEGIREILMTRTSIKGEFRINQTMISAGGNNPLKFSISPEQAVEAMVKPTQRGYLAATAATEQALNDIKAHEVAMVTGMEAALKGVLKRLDPKALEEKIQGGGGIGDFLKGKKARYWEVYEKMYAEISDQAENDFHDLFAREFSRAYQEQLDRLK</sequence>
<dbReference type="InterPro" id="IPR008984">
    <property type="entry name" value="SMAD_FHA_dom_sf"/>
</dbReference>
<accession>A0ABT2ZDH1</accession>
<dbReference type="EMBL" id="JAOWKY010000002">
    <property type="protein sequence ID" value="MCV2869190.1"/>
    <property type="molecule type" value="Genomic_DNA"/>
</dbReference>
<dbReference type="PANTHER" id="PTHR23308">
    <property type="entry name" value="NUCLEAR INHIBITOR OF PROTEIN PHOSPHATASE-1"/>
    <property type="match status" value="1"/>
</dbReference>
<dbReference type="Pfam" id="PF20232">
    <property type="entry name" value="T6SS_FHA_C"/>
    <property type="match status" value="1"/>
</dbReference>
<dbReference type="PROSITE" id="PS50006">
    <property type="entry name" value="FHA_DOMAIN"/>
    <property type="match status" value="1"/>
</dbReference>
<evidence type="ECO:0000313" key="4">
    <source>
        <dbReference type="Proteomes" id="UP001652542"/>
    </source>
</evidence>
<evidence type="ECO:0000259" key="2">
    <source>
        <dbReference type="PROSITE" id="PS50006"/>
    </source>
</evidence>
<reference evidence="3 4" key="1">
    <citation type="submission" date="2022-10" db="EMBL/GenBank/DDBJ databases">
        <title>Defluviimonas sp. nov., isolated from ocean surface water.</title>
        <authorList>
            <person name="He W."/>
            <person name="Wang L."/>
            <person name="Zhang D.-F."/>
        </authorList>
    </citation>
    <scope>NUCLEOTIDE SEQUENCE [LARGE SCALE GENOMIC DNA]</scope>
    <source>
        <strain evidence="3 4">WL0002</strain>
    </source>
</reference>
<dbReference type="InterPro" id="IPR046883">
    <property type="entry name" value="T6SS_FHA_C"/>
</dbReference>
<dbReference type="Gene3D" id="2.60.200.20">
    <property type="match status" value="1"/>
</dbReference>
<evidence type="ECO:0000256" key="1">
    <source>
        <dbReference type="SAM" id="MobiDB-lite"/>
    </source>
</evidence>
<name>A0ABT2ZDH1_9RHOB</name>
<gene>
    <name evidence="3" type="primary">tagH</name>
    <name evidence="3" type="ORF">OEW28_11180</name>
</gene>
<evidence type="ECO:0000313" key="3">
    <source>
        <dbReference type="EMBL" id="MCV2869190.1"/>
    </source>
</evidence>
<feature type="domain" description="FHA" evidence="2">
    <location>
        <begin position="27"/>
        <end position="77"/>
    </location>
</feature>
<dbReference type="SUPFAM" id="SSF49879">
    <property type="entry name" value="SMAD/FHA domain"/>
    <property type="match status" value="1"/>
</dbReference>
<dbReference type="Proteomes" id="UP001652542">
    <property type="component" value="Unassembled WGS sequence"/>
</dbReference>
<feature type="compositionally biased region" description="Polar residues" evidence="1">
    <location>
        <begin position="198"/>
        <end position="212"/>
    </location>
</feature>
<feature type="region of interest" description="Disordered" evidence="1">
    <location>
        <begin position="138"/>
        <end position="318"/>
    </location>
</feature>
<feature type="compositionally biased region" description="Low complexity" evidence="1">
    <location>
        <begin position="292"/>
        <end position="302"/>
    </location>
</feature>
<protein>
    <submittedName>
        <fullName evidence="3">Type VI secretion system-associated FHA domain protein TagH</fullName>
    </submittedName>
</protein>
<dbReference type="InterPro" id="IPR050923">
    <property type="entry name" value="Cell_Proc_Reg/RNA_Proc"/>
</dbReference>
<keyword evidence="4" id="KW-1185">Reference proteome</keyword>
<organism evidence="3 4">
    <name type="scientific">Albidovulum marisflavi</name>
    <dbReference type="NCBI Taxonomy" id="2984159"/>
    <lineage>
        <taxon>Bacteria</taxon>
        <taxon>Pseudomonadati</taxon>
        <taxon>Pseudomonadota</taxon>
        <taxon>Alphaproteobacteria</taxon>
        <taxon>Rhodobacterales</taxon>
        <taxon>Paracoccaceae</taxon>
        <taxon>Albidovulum</taxon>
    </lineage>
</organism>
<dbReference type="NCBIfam" id="TIGR03354">
    <property type="entry name" value="VI_FHA"/>
    <property type="match status" value="1"/>
</dbReference>